<gene>
    <name evidence="1" type="ORF">NLJ89_g3580</name>
</gene>
<comment type="caution">
    <text evidence="1">The sequence shown here is derived from an EMBL/GenBank/DDBJ whole genome shotgun (WGS) entry which is preliminary data.</text>
</comment>
<name>A0A9W8K4J8_9AGAR</name>
<keyword evidence="2" id="KW-1185">Reference proteome</keyword>
<proteinExistence type="predicted"/>
<sequence>MGSIPVICIGYELEEDPLDVYQSLDNPLGAVKFLLRTVESEIEKPTSIVSYDDIEGQARRFVFCFVDLRGRTYSSKELDAVAVPHSYSADDTTRVLPGAVIG</sequence>
<dbReference type="OrthoDB" id="3266525at2759"/>
<organism evidence="1 2">
    <name type="scientific">Agrocybe chaxingu</name>
    <dbReference type="NCBI Taxonomy" id="84603"/>
    <lineage>
        <taxon>Eukaryota</taxon>
        <taxon>Fungi</taxon>
        <taxon>Dikarya</taxon>
        <taxon>Basidiomycota</taxon>
        <taxon>Agaricomycotina</taxon>
        <taxon>Agaricomycetes</taxon>
        <taxon>Agaricomycetidae</taxon>
        <taxon>Agaricales</taxon>
        <taxon>Agaricineae</taxon>
        <taxon>Strophariaceae</taxon>
        <taxon>Agrocybe</taxon>
    </lineage>
</organism>
<dbReference type="Proteomes" id="UP001148786">
    <property type="component" value="Unassembled WGS sequence"/>
</dbReference>
<dbReference type="AlphaFoldDB" id="A0A9W8K4J8"/>
<accession>A0A9W8K4J8</accession>
<protein>
    <submittedName>
        <fullName evidence="1">Uncharacterized protein</fullName>
    </submittedName>
</protein>
<evidence type="ECO:0000313" key="1">
    <source>
        <dbReference type="EMBL" id="KAJ3512327.1"/>
    </source>
</evidence>
<evidence type="ECO:0000313" key="2">
    <source>
        <dbReference type="Proteomes" id="UP001148786"/>
    </source>
</evidence>
<reference evidence="1" key="1">
    <citation type="submission" date="2022-07" db="EMBL/GenBank/DDBJ databases">
        <title>Genome Sequence of Agrocybe chaxingu.</title>
        <authorList>
            <person name="Buettner E."/>
        </authorList>
    </citation>
    <scope>NUCLEOTIDE SEQUENCE</scope>
    <source>
        <strain evidence="1">MP-N11</strain>
    </source>
</reference>
<dbReference type="EMBL" id="JANKHO010000265">
    <property type="protein sequence ID" value="KAJ3512327.1"/>
    <property type="molecule type" value="Genomic_DNA"/>
</dbReference>